<name>A0AAV7M961_PLEWA</name>
<feature type="region of interest" description="Disordered" evidence="1">
    <location>
        <begin position="1"/>
        <end position="25"/>
    </location>
</feature>
<feature type="region of interest" description="Disordered" evidence="1">
    <location>
        <begin position="100"/>
        <end position="140"/>
    </location>
</feature>
<dbReference type="Proteomes" id="UP001066276">
    <property type="component" value="Chromosome 10"/>
</dbReference>
<protein>
    <submittedName>
        <fullName evidence="2">Uncharacterized protein</fullName>
    </submittedName>
</protein>
<evidence type="ECO:0000313" key="3">
    <source>
        <dbReference type="Proteomes" id="UP001066276"/>
    </source>
</evidence>
<gene>
    <name evidence="2" type="ORF">NDU88_004183</name>
</gene>
<keyword evidence="3" id="KW-1185">Reference proteome</keyword>
<reference evidence="2" key="1">
    <citation type="journal article" date="2022" name="bioRxiv">
        <title>Sequencing and chromosome-scale assembly of the giantPleurodeles waltlgenome.</title>
        <authorList>
            <person name="Brown T."/>
            <person name="Elewa A."/>
            <person name="Iarovenko S."/>
            <person name="Subramanian E."/>
            <person name="Araus A.J."/>
            <person name="Petzold A."/>
            <person name="Susuki M."/>
            <person name="Suzuki K.-i.T."/>
            <person name="Hayashi T."/>
            <person name="Toyoda A."/>
            <person name="Oliveira C."/>
            <person name="Osipova E."/>
            <person name="Leigh N.D."/>
            <person name="Simon A."/>
            <person name="Yun M.H."/>
        </authorList>
    </citation>
    <scope>NUCLEOTIDE SEQUENCE</scope>
    <source>
        <strain evidence="2">20211129_DDA</strain>
        <tissue evidence="2">Liver</tissue>
    </source>
</reference>
<feature type="compositionally biased region" description="Basic and acidic residues" evidence="1">
    <location>
        <begin position="101"/>
        <end position="110"/>
    </location>
</feature>
<sequence>MLALPLEGTANPTNQRGGQGAGPDTCLSASKAPPVTRIAGRLCCCWKGPQVPGINMEARGRGRVRRGTVSYKSYRLAQKQMFSVEEKLLTSGDCIPLLSRNSEKRADPSDPGRGISIEAGENQERKNVKNGCVQKNSDII</sequence>
<dbReference type="AlphaFoldDB" id="A0AAV7M961"/>
<comment type="caution">
    <text evidence="2">The sequence shown here is derived from an EMBL/GenBank/DDBJ whole genome shotgun (WGS) entry which is preliminary data.</text>
</comment>
<proteinExistence type="predicted"/>
<evidence type="ECO:0000256" key="1">
    <source>
        <dbReference type="SAM" id="MobiDB-lite"/>
    </source>
</evidence>
<dbReference type="EMBL" id="JANPWB010000014">
    <property type="protein sequence ID" value="KAJ1099079.1"/>
    <property type="molecule type" value="Genomic_DNA"/>
</dbReference>
<organism evidence="2 3">
    <name type="scientific">Pleurodeles waltl</name>
    <name type="common">Iberian ribbed newt</name>
    <dbReference type="NCBI Taxonomy" id="8319"/>
    <lineage>
        <taxon>Eukaryota</taxon>
        <taxon>Metazoa</taxon>
        <taxon>Chordata</taxon>
        <taxon>Craniata</taxon>
        <taxon>Vertebrata</taxon>
        <taxon>Euteleostomi</taxon>
        <taxon>Amphibia</taxon>
        <taxon>Batrachia</taxon>
        <taxon>Caudata</taxon>
        <taxon>Salamandroidea</taxon>
        <taxon>Salamandridae</taxon>
        <taxon>Pleurodelinae</taxon>
        <taxon>Pleurodeles</taxon>
    </lineage>
</organism>
<accession>A0AAV7M961</accession>
<evidence type="ECO:0000313" key="2">
    <source>
        <dbReference type="EMBL" id="KAJ1099079.1"/>
    </source>
</evidence>